<dbReference type="Proteomes" id="UP000233551">
    <property type="component" value="Unassembled WGS sequence"/>
</dbReference>
<proteinExistence type="predicted"/>
<dbReference type="Proteomes" id="UP000197138">
    <property type="component" value="Unassembled WGS sequence"/>
</dbReference>
<protein>
    <submittedName>
        <fullName evidence="2">Uncharacterized protein</fullName>
    </submittedName>
</protein>
<reference evidence="4" key="1">
    <citation type="journal article" date="2017" name="Plant J.">
        <title>The pomegranate (Punica granatum L.) genome and the genomics of punicalagin biosynthesis.</title>
        <authorList>
            <person name="Qin G."/>
            <person name="Xu C."/>
            <person name="Ming R."/>
            <person name="Tang H."/>
            <person name="Guyot R."/>
            <person name="Kramer E.M."/>
            <person name="Hu Y."/>
            <person name="Yi X."/>
            <person name="Qi Y."/>
            <person name="Xu X."/>
            <person name="Gao Z."/>
            <person name="Pan H."/>
            <person name="Jian J."/>
            <person name="Tian Y."/>
            <person name="Yue Z."/>
            <person name="Xu Y."/>
        </authorList>
    </citation>
    <scope>NUCLEOTIDE SEQUENCE [LARGE SCALE GENOMIC DNA]</scope>
    <source>
        <strain evidence="4">cv. Dabenzi</strain>
    </source>
</reference>
<accession>A0A218XCW8</accession>
<dbReference type="AlphaFoldDB" id="A0A218XCW8"/>
<feature type="region of interest" description="Disordered" evidence="1">
    <location>
        <begin position="72"/>
        <end position="95"/>
    </location>
</feature>
<sequence>MPEAALDVEEASTENTNNANGNGNGTGTGNSTDCSGNDSGGNGHNEVGNLFETFMRTQQFQNSLKALFQRRRPSIQNDNPIPLGPSLSSDHCSPTRSSLTALGNSFKLTFCFPCSLYSQRGH</sequence>
<gene>
    <name evidence="2" type="ORF">CDL15_Pgr001776</name>
    <name evidence="3" type="ORF">CRG98_020880</name>
</gene>
<evidence type="ECO:0000313" key="3">
    <source>
        <dbReference type="EMBL" id="PKI58724.1"/>
    </source>
</evidence>
<evidence type="ECO:0000313" key="5">
    <source>
        <dbReference type="Proteomes" id="UP000233551"/>
    </source>
</evidence>
<evidence type="ECO:0000256" key="1">
    <source>
        <dbReference type="SAM" id="MobiDB-lite"/>
    </source>
</evidence>
<evidence type="ECO:0000313" key="4">
    <source>
        <dbReference type="Proteomes" id="UP000197138"/>
    </source>
</evidence>
<organism evidence="2 4">
    <name type="scientific">Punica granatum</name>
    <name type="common">Pomegranate</name>
    <dbReference type="NCBI Taxonomy" id="22663"/>
    <lineage>
        <taxon>Eukaryota</taxon>
        <taxon>Viridiplantae</taxon>
        <taxon>Streptophyta</taxon>
        <taxon>Embryophyta</taxon>
        <taxon>Tracheophyta</taxon>
        <taxon>Spermatophyta</taxon>
        <taxon>Magnoliopsida</taxon>
        <taxon>eudicotyledons</taxon>
        <taxon>Gunneridae</taxon>
        <taxon>Pentapetalae</taxon>
        <taxon>rosids</taxon>
        <taxon>malvids</taxon>
        <taxon>Myrtales</taxon>
        <taxon>Lythraceae</taxon>
        <taxon>Punica</taxon>
    </lineage>
</organism>
<dbReference type="EMBL" id="MTKT01002011">
    <property type="protein sequence ID" value="OWM82202.1"/>
    <property type="molecule type" value="Genomic_DNA"/>
</dbReference>
<evidence type="ECO:0000313" key="2">
    <source>
        <dbReference type="EMBL" id="OWM82202.1"/>
    </source>
</evidence>
<keyword evidence="5" id="KW-1185">Reference proteome</keyword>
<feature type="compositionally biased region" description="Polar residues" evidence="1">
    <location>
        <begin position="86"/>
        <end position="95"/>
    </location>
</feature>
<comment type="caution">
    <text evidence="2">The sequence shown here is derived from an EMBL/GenBank/DDBJ whole genome shotgun (WGS) entry which is preliminary data.</text>
</comment>
<feature type="compositionally biased region" description="Acidic residues" evidence="1">
    <location>
        <begin position="1"/>
        <end position="12"/>
    </location>
</feature>
<dbReference type="EMBL" id="PGOL01001346">
    <property type="protein sequence ID" value="PKI58724.1"/>
    <property type="molecule type" value="Genomic_DNA"/>
</dbReference>
<feature type="region of interest" description="Disordered" evidence="1">
    <location>
        <begin position="1"/>
        <end position="48"/>
    </location>
</feature>
<reference evidence="2" key="2">
    <citation type="submission" date="2017-06" db="EMBL/GenBank/DDBJ databases">
        <title>The pomegranate genome and the genomics of punicalagin biosynthesis.</title>
        <authorList>
            <person name="Xu C."/>
        </authorList>
    </citation>
    <scope>NUCLEOTIDE SEQUENCE [LARGE SCALE GENOMIC DNA]</scope>
    <source>
        <tissue evidence="2">Fresh leaf</tissue>
    </source>
</reference>
<name>A0A218XCW8_PUNGR</name>
<reference evidence="3 5" key="3">
    <citation type="submission" date="2017-11" db="EMBL/GenBank/DDBJ databases">
        <title>De-novo sequencing of pomegranate (Punica granatum L.) genome.</title>
        <authorList>
            <person name="Akparov Z."/>
            <person name="Amiraslanov A."/>
            <person name="Hajiyeva S."/>
            <person name="Abbasov M."/>
            <person name="Kaur K."/>
            <person name="Hamwieh A."/>
            <person name="Solovyev V."/>
            <person name="Salamov A."/>
            <person name="Braich B."/>
            <person name="Kosarev P."/>
            <person name="Mahmoud A."/>
            <person name="Hajiyev E."/>
            <person name="Babayeva S."/>
            <person name="Izzatullayeva V."/>
            <person name="Mammadov A."/>
            <person name="Mammadov A."/>
            <person name="Sharifova S."/>
            <person name="Ojaghi J."/>
            <person name="Eynullazada K."/>
            <person name="Bayramov B."/>
            <person name="Abdulazimova A."/>
            <person name="Shahmuradov I."/>
        </authorList>
    </citation>
    <scope>NUCLEOTIDE SEQUENCE [LARGE SCALE GENOMIC DNA]</scope>
    <source>
        <strain evidence="3">AG2017</strain>
        <strain evidence="5">cv. AG2017</strain>
        <tissue evidence="3">Leaf</tissue>
    </source>
</reference>